<reference evidence="3 4" key="1">
    <citation type="submission" date="2017-11" db="EMBL/GenBank/DDBJ databases">
        <title>Complete genome of Rhizobium leguminosarum Norway, an ineffective micro-symbiont.</title>
        <authorList>
            <person name="Hoffrichter A."/>
            <person name="Liang J."/>
            <person name="Brachmann A."/>
            <person name="Marin M."/>
        </authorList>
    </citation>
    <scope>NUCLEOTIDE SEQUENCE [LARGE SCALE GENOMIC DNA]</scope>
    <source>
        <strain evidence="3 4">Norway</strain>
        <plasmid evidence="4">Plasmid prln5</plasmid>
    </source>
</reference>
<dbReference type="Proteomes" id="UP000238523">
    <property type="component" value="Plasmid pRLN5"/>
</dbReference>
<dbReference type="PANTHER" id="PTHR43540">
    <property type="entry name" value="PEROXYUREIDOACRYLATE/UREIDOACRYLATE AMIDOHYDROLASE-RELATED"/>
    <property type="match status" value="1"/>
</dbReference>
<dbReference type="Gene3D" id="3.40.50.850">
    <property type="entry name" value="Isochorismatase-like"/>
    <property type="match status" value="1"/>
</dbReference>
<evidence type="ECO:0000313" key="4">
    <source>
        <dbReference type="Proteomes" id="UP000238523"/>
    </source>
</evidence>
<evidence type="ECO:0000259" key="2">
    <source>
        <dbReference type="Pfam" id="PF00857"/>
    </source>
</evidence>
<keyword evidence="1 3" id="KW-0378">Hydrolase</keyword>
<dbReference type="InterPro" id="IPR036380">
    <property type="entry name" value="Isochorismatase-like_sf"/>
</dbReference>
<dbReference type="PANTHER" id="PTHR43540:SF6">
    <property type="entry name" value="ISOCHORISMATASE-LIKE DOMAIN-CONTAINING PROTEIN"/>
    <property type="match status" value="1"/>
</dbReference>
<dbReference type="SUPFAM" id="SSF52499">
    <property type="entry name" value="Isochorismatase-like hydrolases"/>
    <property type="match status" value="1"/>
</dbReference>
<feature type="domain" description="Isochorismatase-like" evidence="2">
    <location>
        <begin position="10"/>
        <end position="180"/>
    </location>
</feature>
<dbReference type="EMBL" id="CP025017">
    <property type="protein sequence ID" value="AUW48174.1"/>
    <property type="molecule type" value="Genomic_DNA"/>
</dbReference>
<dbReference type="GO" id="GO:0016787">
    <property type="term" value="F:hydrolase activity"/>
    <property type="evidence" value="ECO:0007669"/>
    <property type="project" value="UniProtKB-KW"/>
</dbReference>
<accession>A0A2K9ZIU7</accession>
<protein>
    <submittedName>
        <fullName evidence="3">Isochorismatase hydrolase</fullName>
    </submittedName>
</protein>
<evidence type="ECO:0000313" key="3">
    <source>
        <dbReference type="EMBL" id="AUW48174.1"/>
    </source>
</evidence>
<dbReference type="RefSeq" id="WP_105010412.1">
    <property type="nucleotide sequence ID" value="NZ_CP025017.1"/>
</dbReference>
<dbReference type="CDD" id="cd00431">
    <property type="entry name" value="cysteine_hydrolases"/>
    <property type="match status" value="1"/>
</dbReference>
<geneLocation type="plasmid" evidence="4">
    <name>prln5</name>
</geneLocation>
<dbReference type="InterPro" id="IPR050272">
    <property type="entry name" value="Isochorismatase-like_hydrls"/>
</dbReference>
<gene>
    <name evidence="3" type="ORF">CUJ84_pRLN5000152</name>
</gene>
<organism evidence="3 4">
    <name type="scientific">Rhizobium leguminosarum</name>
    <dbReference type="NCBI Taxonomy" id="384"/>
    <lineage>
        <taxon>Bacteria</taxon>
        <taxon>Pseudomonadati</taxon>
        <taxon>Pseudomonadota</taxon>
        <taxon>Alphaproteobacteria</taxon>
        <taxon>Hyphomicrobiales</taxon>
        <taxon>Rhizobiaceae</taxon>
        <taxon>Rhizobium/Agrobacterium group</taxon>
        <taxon>Rhizobium</taxon>
    </lineage>
</organism>
<proteinExistence type="predicted"/>
<name>A0A2K9ZIU7_RHILE</name>
<dbReference type="Pfam" id="PF00857">
    <property type="entry name" value="Isochorismatase"/>
    <property type="match status" value="1"/>
</dbReference>
<sequence>MGEVGEWRHLCVDMQRMFAEDTPWHVPWMARISPQIEELAGRHPSRTIFTRFLPPEHADDMPGKWRDYYRKWWMMTGEHLPRGFIDLAPSLASLVPPARHFDKSTYSPWIDGRLHPTLQSERVDTLVITGGETDVCVLATTLGAIDLGYRVIVLNDAVCSGADDTHDASLELLHDRFSVQLELMDTEEFLRCVG</sequence>
<keyword evidence="3" id="KW-0614">Plasmid</keyword>
<dbReference type="InterPro" id="IPR000868">
    <property type="entry name" value="Isochorismatase-like_dom"/>
</dbReference>
<dbReference type="AlphaFoldDB" id="A0A2K9ZIU7"/>
<evidence type="ECO:0000256" key="1">
    <source>
        <dbReference type="ARBA" id="ARBA00022801"/>
    </source>
</evidence>